<dbReference type="OrthoDB" id="2269373at2759"/>
<dbReference type="PROSITE" id="PS00463">
    <property type="entry name" value="ZN2_CY6_FUNGAL_1"/>
    <property type="match status" value="1"/>
</dbReference>
<dbReference type="GO" id="GO:0008270">
    <property type="term" value="F:zinc ion binding"/>
    <property type="evidence" value="ECO:0007669"/>
    <property type="project" value="InterPro"/>
</dbReference>
<evidence type="ECO:0000259" key="4">
    <source>
        <dbReference type="PROSITE" id="PS50048"/>
    </source>
</evidence>
<evidence type="ECO:0000313" key="7">
    <source>
        <dbReference type="RefSeq" id="XP_033569344.1"/>
    </source>
</evidence>
<accession>A0A6A6Y154</accession>
<dbReference type="GO" id="GO:0006351">
    <property type="term" value="P:DNA-templated transcription"/>
    <property type="evidence" value="ECO:0007669"/>
    <property type="project" value="InterPro"/>
</dbReference>
<dbReference type="InterPro" id="IPR001138">
    <property type="entry name" value="Zn2Cys6_DnaBD"/>
</dbReference>
<dbReference type="CDD" id="cd00067">
    <property type="entry name" value="GAL4"/>
    <property type="match status" value="1"/>
</dbReference>
<evidence type="ECO:0000256" key="3">
    <source>
        <dbReference type="ARBA" id="ARBA00023242"/>
    </source>
</evidence>
<evidence type="ECO:0000256" key="2">
    <source>
        <dbReference type="ARBA" id="ARBA00022723"/>
    </source>
</evidence>
<keyword evidence="3" id="KW-0539">Nucleus</keyword>
<reference evidence="7" key="2">
    <citation type="submission" date="2020-04" db="EMBL/GenBank/DDBJ databases">
        <authorList>
            <consortium name="NCBI Genome Project"/>
        </authorList>
    </citation>
    <scope>NUCLEOTIDE SEQUENCE</scope>
    <source>
        <strain evidence="7">CBS 304.34</strain>
    </source>
</reference>
<dbReference type="InterPro" id="IPR050613">
    <property type="entry name" value="Sec_Metabolite_Reg"/>
</dbReference>
<feature type="domain" description="Zn(2)-C6 fungal-type" evidence="4">
    <location>
        <begin position="9"/>
        <end position="39"/>
    </location>
</feature>
<dbReference type="SMART" id="SM00066">
    <property type="entry name" value="GAL4"/>
    <property type="match status" value="1"/>
</dbReference>
<dbReference type="CDD" id="cd12148">
    <property type="entry name" value="fungal_TF_MHR"/>
    <property type="match status" value="1"/>
</dbReference>
<dbReference type="PANTHER" id="PTHR31001">
    <property type="entry name" value="UNCHARACTERIZED TRANSCRIPTIONAL REGULATORY PROTEIN"/>
    <property type="match status" value="1"/>
</dbReference>
<dbReference type="PANTHER" id="PTHR31001:SF85">
    <property type="entry name" value="ZN(II)2CYS6 TRANSCRIPTION FACTOR (EUROFUNG)"/>
    <property type="match status" value="1"/>
</dbReference>
<dbReference type="Proteomes" id="UP000504636">
    <property type="component" value="Unplaced"/>
</dbReference>
<evidence type="ECO:0000313" key="6">
    <source>
        <dbReference type="Proteomes" id="UP000504636"/>
    </source>
</evidence>
<reference evidence="7" key="3">
    <citation type="submission" date="2025-04" db="UniProtKB">
        <authorList>
            <consortium name="RefSeq"/>
        </authorList>
    </citation>
    <scope>IDENTIFICATION</scope>
    <source>
        <strain evidence="7">CBS 304.34</strain>
    </source>
</reference>
<dbReference type="Gene3D" id="4.10.240.10">
    <property type="entry name" value="Zn(2)-C6 fungal-type DNA-binding domain"/>
    <property type="match status" value="1"/>
</dbReference>
<keyword evidence="2" id="KW-0479">Metal-binding</keyword>
<dbReference type="SUPFAM" id="SSF57701">
    <property type="entry name" value="Zn2/Cys6 DNA-binding domain"/>
    <property type="match status" value="1"/>
</dbReference>
<dbReference type="GO" id="GO:0000981">
    <property type="term" value="F:DNA-binding transcription factor activity, RNA polymerase II-specific"/>
    <property type="evidence" value="ECO:0007669"/>
    <property type="project" value="InterPro"/>
</dbReference>
<dbReference type="PROSITE" id="PS50048">
    <property type="entry name" value="ZN2_CY6_FUNGAL_2"/>
    <property type="match status" value="1"/>
</dbReference>
<sequence length="609" mass="69903">MPLGKKPVSCIPCAKRKVRCDRLQPCCHCKRRKQDTCVYPEFAGVSDQLFRDQAVRIERLEEYVRVLGGNPNESNVRVRLESTQVDKPHEQVSAVISRHTKGGPALVSRTQRPTQTASRLVENDGDVTYIETPMWYSWRGHDDELSSEQRNAQTSKPHYQGTILDLIQQTDLNNSFTPLPPQPHLHVLWLNFLKNVHPLVKIFFDWEVEPIIQKAQSRGISLPVGEQALVNGISFIAISTLSREDCRILLSEEKPQLQTQYQRRLERVLLLSRYAETTDRHVLQAFMLYLLAMRNRARPAAIYSLMGIACRIAERMGLHRDGSVFGLCAVRCEERRRMWWQLQYMEITVARLVGNLSLTVFASWDTKIPSNLEDSDLSPDLEAMPAERKGLTNMSPCLWRYSIIQMNCETPGKTGFEKMTWPLSPHVPLEEKEAKIDSIEKMLAERFLQYCELLNPLHVHVQIGIRQFVLAARSNARQPSLANAKISEMTQKTRDEMLEICSKSLEYFVMSQTTPSLLGFQWGNDTHFQVASFVYLVLEAHQRYSADTVADLWSLIGRVYDVTQVEIDVNSHFYGCLARCLYTRGRRGASPGGITWYLFLTRYLIHPVS</sequence>
<dbReference type="Pfam" id="PF04082">
    <property type="entry name" value="Fungal_trans"/>
    <property type="match status" value="1"/>
</dbReference>
<dbReference type="RefSeq" id="XP_033569344.1">
    <property type="nucleotide sequence ID" value="XM_033713261.1"/>
</dbReference>
<dbReference type="GO" id="GO:0005634">
    <property type="term" value="C:nucleus"/>
    <property type="evidence" value="ECO:0007669"/>
    <property type="project" value="UniProtKB-SubCell"/>
</dbReference>
<dbReference type="SMART" id="SM00906">
    <property type="entry name" value="Fungal_trans"/>
    <property type="match status" value="1"/>
</dbReference>
<organism evidence="5">
    <name type="scientific">Mytilinidion resinicola</name>
    <dbReference type="NCBI Taxonomy" id="574789"/>
    <lineage>
        <taxon>Eukaryota</taxon>
        <taxon>Fungi</taxon>
        <taxon>Dikarya</taxon>
        <taxon>Ascomycota</taxon>
        <taxon>Pezizomycotina</taxon>
        <taxon>Dothideomycetes</taxon>
        <taxon>Pleosporomycetidae</taxon>
        <taxon>Mytilinidiales</taxon>
        <taxon>Mytilinidiaceae</taxon>
        <taxon>Mytilinidion</taxon>
    </lineage>
</organism>
<proteinExistence type="predicted"/>
<reference evidence="5 7" key="1">
    <citation type="journal article" date="2020" name="Stud. Mycol.">
        <title>101 Dothideomycetes genomes: a test case for predicting lifestyles and emergence of pathogens.</title>
        <authorList>
            <person name="Haridas S."/>
            <person name="Albert R."/>
            <person name="Binder M."/>
            <person name="Bloem J."/>
            <person name="Labutti K."/>
            <person name="Salamov A."/>
            <person name="Andreopoulos B."/>
            <person name="Baker S."/>
            <person name="Barry K."/>
            <person name="Bills G."/>
            <person name="Bluhm B."/>
            <person name="Cannon C."/>
            <person name="Castanera R."/>
            <person name="Culley D."/>
            <person name="Daum C."/>
            <person name="Ezra D."/>
            <person name="Gonzalez J."/>
            <person name="Henrissat B."/>
            <person name="Kuo A."/>
            <person name="Liang C."/>
            <person name="Lipzen A."/>
            <person name="Lutzoni F."/>
            <person name="Magnuson J."/>
            <person name="Mondo S."/>
            <person name="Nolan M."/>
            <person name="Ohm R."/>
            <person name="Pangilinan J."/>
            <person name="Park H.-J."/>
            <person name="Ramirez L."/>
            <person name="Alfaro M."/>
            <person name="Sun H."/>
            <person name="Tritt A."/>
            <person name="Yoshinaga Y."/>
            <person name="Zwiers L.-H."/>
            <person name="Turgeon B."/>
            <person name="Goodwin S."/>
            <person name="Spatafora J."/>
            <person name="Crous P."/>
            <person name="Grigoriev I."/>
        </authorList>
    </citation>
    <scope>NUCLEOTIDE SEQUENCE</scope>
    <source>
        <strain evidence="5 7">CBS 304.34</strain>
    </source>
</reference>
<evidence type="ECO:0000256" key="1">
    <source>
        <dbReference type="ARBA" id="ARBA00004123"/>
    </source>
</evidence>
<comment type="subcellular location">
    <subcellularLocation>
        <location evidence="1">Nucleus</location>
    </subcellularLocation>
</comment>
<dbReference type="GeneID" id="54454154"/>
<keyword evidence="6" id="KW-1185">Reference proteome</keyword>
<dbReference type="AlphaFoldDB" id="A0A6A6Y154"/>
<dbReference type="Pfam" id="PF00172">
    <property type="entry name" value="Zn_clus"/>
    <property type="match status" value="1"/>
</dbReference>
<name>A0A6A6Y154_9PEZI</name>
<dbReference type="EMBL" id="MU003723">
    <property type="protein sequence ID" value="KAF2802380.1"/>
    <property type="molecule type" value="Genomic_DNA"/>
</dbReference>
<dbReference type="InterPro" id="IPR036864">
    <property type="entry name" value="Zn2-C6_fun-type_DNA-bd_sf"/>
</dbReference>
<dbReference type="InterPro" id="IPR007219">
    <property type="entry name" value="XnlR_reg_dom"/>
</dbReference>
<gene>
    <name evidence="5 7" type="ORF">BDZ99DRAFT_202214</name>
</gene>
<dbReference type="GO" id="GO:0003677">
    <property type="term" value="F:DNA binding"/>
    <property type="evidence" value="ECO:0007669"/>
    <property type="project" value="InterPro"/>
</dbReference>
<protein>
    <recommendedName>
        <fullName evidence="4">Zn(2)-C6 fungal-type domain-containing protein</fullName>
    </recommendedName>
</protein>
<evidence type="ECO:0000313" key="5">
    <source>
        <dbReference type="EMBL" id="KAF2802380.1"/>
    </source>
</evidence>